<reference evidence="1" key="1">
    <citation type="submission" date="2019-05" db="EMBL/GenBank/DDBJ databases">
        <authorList>
            <person name="Piombo E."/>
        </authorList>
    </citation>
    <scope>NUCLEOTIDE SEQUENCE</scope>
    <source>
        <strain evidence="1">C2S</strain>
    </source>
</reference>
<name>A0A9Q9RH42_FUSFU</name>
<dbReference type="EMBL" id="CABFJX010000112">
    <property type="protein sequence ID" value="VTT63905.1"/>
    <property type="molecule type" value="Genomic_DNA"/>
</dbReference>
<organism evidence="1 2">
    <name type="scientific">Fusarium fujikuroi</name>
    <name type="common">Bakanae and foot rot disease fungus</name>
    <name type="synonym">Gibberella fujikuroi</name>
    <dbReference type="NCBI Taxonomy" id="5127"/>
    <lineage>
        <taxon>Eukaryota</taxon>
        <taxon>Fungi</taxon>
        <taxon>Dikarya</taxon>
        <taxon>Ascomycota</taxon>
        <taxon>Pezizomycotina</taxon>
        <taxon>Sordariomycetes</taxon>
        <taxon>Hypocreomycetidae</taxon>
        <taxon>Hypocreales</taxon>
        <taxon>Nectriaceae</taxon>
        <taxon>Fusarium</taxon>
        <taxon>Fusarium fujikuroi species complex</taxon>
    </lineage>
</organism>
<protein>
    <submittedName>
        <fullName evidence="1">Uncharacterized protein</fullName>
    </submittedName>
</protein>
<dbReference type="Proteomes" id="UP000760494">
    <property type="component" value="Unassembled WGS sequence"/>
</dbReference>
<evidence type="ECO:0000313" key="2">
    <source>
        <dbReference type="Proteomes" id="UP000760494"/>
    </source>
</evidence>
<proteinExistence type="predicted"/>
<accession>A0A9Q9RH42</accession>
<comment type="caution">
    <text evidence="1">The sequence shown here is derived from an EMBL/GenBank/DDBJ whole genome shotgun (WGS) entry which is preliminary data.</text>
</comment>
<sequence length="156" mass="17909">MHKTPSSPTRDALHITSTNTSHMAAKRALHLLPSLQSVNSRPAKHIATCHNTPLPHAGGQLRWTPTYHTALVILHAKQETQNHPAYNITVVTFTHSLPTSYDSRADLVRLKEENRLNRLRYDELREDIIDSTTRLHPYSWFLRAEIHFGLTCWFAE</sequence>
<evidence type="ECO:0000313" key="1">
    <source>
        <dbReference type="EMBL" id="VTT63905.1"/>
    </source>
</evidence>
<gene>
    <name evidence="1" type="ORF">C2S_719</name>
</gene>
<dbReference type="AlphaFoldDB" id="A0A9Q9RH42"/>